<sequence length="313" mass="33569">MSPVTAWAVVAGAGLGLGLLIVLLRMPATNQPRFADRVAPYLRSTGADTQLFARHGAPVVPFGAAGRLFAPLLHALVGRLDRFSMDTDQLRRRLDQADSSVTPAEYRLQQVAMATAGALLGATVNLLAFVSGTFNAFLAVLSVLVLGVLGFALRDNMLSGQIKRRRSRMLTEFPTVAEMMALAVSAGESAPGAFERISRVTRGELHVELTKVLHDVQSGLGFSQALKAMATRVESAPISRFLEGVIVAMERGTPLADVMHAQAQDVRDLSKRELMETAGKKEISMMVPLVFGVLPLTVVFAVYPGFELLSLAV</sequence>
<comment type="caution">
    <text evidence="8">The sequence shown here is derived from an EMBL/GenBank/DDBJ whole genome shotgun (WGS) entry which is preliminary data.</text>
</comment>
<dbReference type="PANTHER" id="PTHR35007">
    <property type="entry name" value="INTEGRAL MEMBRANE PROTEIN-RELATED"/>
    <property type="match status" value="1"/>
</dbReference>
<evidence type="ECO:0000256" key="1">
    <source>
        <dbReference type="ARBA" id="ARBA00004651"/>
    </source>
</evidence>
<proteinExistence type="predicted"/>
<accession>A0ABP6R8D3</accession>
<evidence type="ECO:0000256" key="5">
    <source>
        <dbReference type="ARBA" id="ARBA00023136"/>
    </source>
</evidence>
<evidence type="ECO:0000256" key="2">
    <source>
        <dbReference type="ARBA" id="ARBA00022475"/>
    </source>
</evidence>
<dbReference type="InterPro" id="IPR018076">
    <property type="entry name" value="T2SS_GspF_dom"/>
</dbReference>
<gene>
    <name evidence="8" type="ORF">GCM10020260_05190</name>
</gene>
<dbReference type="InterPro" id="IPR042094">
    <property type="entry name" value="T2SS_GspF_sf"/>
</dbReference>
<evidence type="ECO:0000256" key="6">
    <source>
        <dbReference type="SAM" id="Phobius"/>
    </source>
</evidence>
<keyword evidence="2" id="KW-1003">Cell membrane</keyword>
<keyword evidence="9" id="KW-1185">Reference proteome</keyword>
<dbReference type="RefSeq" id="WP_344717834.1">
    <property type="nucleotide sequence ID" value="NZ_BAAAYG010000002.1"/>
</dbReference>
<feature type="transmembrane region" description="Helical" evidence="6">
    <location>
        <begin position="6"/>
        <end position="24"/>
    </location>
</feature>
<dbReference type="EMBL" id="BAAAYG010000002">
    <property type="protein sequence ID" value="GAA3280656.1"/>
    <property type="molecule type" value="Genomic_DNA"/>
</dbReference>
<dbReference type="Pfam" id="PF00482">
    <property type="entry name" value="T2SSF"/>
    <property type="match status" value="1"/>
</dbReference>
<protein>
    <submittedName>
        <fullName evidence="8">Type II secretion system F family protein</fullName>
    </submittedName>
</protein>
<organism evidence="8 9">
    <name type="scientific">Nesterenkonia halobia</name>
    <dbReference type="NCBI Taxonomy" id="37922"/>
    <lineage>
        <taxon>Bacteria</taxon>
        <taxon>Bacillati</taxon>
        <taxon>Actinomycetota</taxon>
        <taxon>Actinomycetes</taxon>
        <taxon>Micrococcales</taxon>
        <taxon>Micrococcaceae</taxon>
        <taxon>Nesterenkonia</taxon>
    </lineage>
</organism>
<evidence type="ECO:0000256" key="3">
    <source>
        <dbReference type="ARBA" id="ARBA00022692"/>
    </source>
</evidence>
<evidence type="ECO:0000259" key="7">
    <source>
        <dbReference type="Pfam" id="PF00482"/>
    </source>
</evidence>
<keyword evidence="4 6" id="KW-1133">Transmembrane helix</keyword>
<feature type="domain" description="Type II secretion system protein GspF" evidence="7">
    <location>
        <begin position="178"/>
        <end position="301"/>
    </location>
</feature>
<dbReference type="Proteomes" id="UP001501736">
    <property type="component" value="Unassembled WGS sequence"/>
</dbReference>
<evidence type="ECO:0000313" key="9">
    <source>
        <dbReference type="Proteomes" id="UP001501736"/>
    </source>
</evidence>
<evidence type="ECO:0000256" key="4">
    <source>
        <dbReference type="ARBA" id="ARBA00022989"/>
    </source>
</evidence>
<evidence type="ECO:0000313" key="8">
    <source>
        <dbReference type="EMBL" id="GAA3280656.1"/>
    </source>
</evidence>
<feature type="transmembrane region" description="Helical" evidence="6">
    <location>
        <begin position="285"/>
        <end position="306"/>
    </location>
</feature>
<dbReference type="PANTHER" id="PTHR35007:SF2">
    <property type="entry name" value="PILUS ASSEMBLE PROTEIN"/>
    <property type="match status" value="1"/>
</dbReference>
<feature type="transmembrane region" description="Helical" evidence="6">
    <location>
        <begin position="111"/>
        <end position="130"/>
    </location>
</feature>
<keyword evidence="5 6" id="KW-0472">Membrane</keyword>
<name>A0ABP6R8D3_9MICC</name>
<dbReference type="Gene3D" id="1.20.81.30">
    <property type="entry name" value="Type II secretion system (T2SS), domain F"/>
    <property type="match status" value="1"/>
</dbReference>
<comment type="subcellular location">
    <subcellularLocation>
        <location evidence="1">Cell membrane</location>
        <topology evidence="1">Multi-pass membrane protein</topology>
    </subcellularLocation>
</comment>
<reference evidence="9" key="1">
    <citation type="journal article" date="2019" name="Int. J. Syst. Evol. Microbiol.">
        <title>The Global Catalogue of Microorganisms (GCM) 10K type strain sequencing project: providing services to taxonomists for standard genome sequencing and annotation.</title>
        <authorList>
            <consortium name="The Broad Institute Genomics Platform"/>
            <consortium name="The Broad Institute Genome Sequencing Center for Infectious Disease"/>
            <person name="Wu L."/>
            <person name="Ma J."/>
        </authorList>
    </citation>
    <scope>NUCLEOTIDE SEQUENCE [LARGE SCALE GENOMIC DNA]</scope>
    <source>
        <strain evidence="9">JCM 11483</strain>
    </source>
</reference>
<keyword evidence="3 6" id="KW-0812">Transmembrane</keyword>
<feature type="transmembrane region" description="Helical" evidence="6">
    <location>
        <begin position="136"/>
        <end position="153"/>
    </location>
</feature>